<dbReference type="Gene3D" id="3.40.50.360">
    <property type="match status" value="1"/>
</dbReference>
<dbReference type="PANTHER" id="PTHR43278">
    <property type="entry name" value="NAD(P)H-DEPENDENT FMN-CONTAINING OXIDOREDUCTASE YWQN-RELATED"/>
    <property type="match status" value="1"/>
</dbReference>
<dbReference type="PANTHER" id="PTHR43278:SF4">
    <property type="entry name" value="NAD(P)H-DEPENDENT FMN-CONTAINING OXIDOREDUCTASE YWQN-RELATED"/>
    <property type="match status" value="1"/>
</dbReference>
<accession>A0A563EUJ9</accession>
<evidence type="ECO:0000256" key="1">
    <source>
        <dbReference type="ARBA" id="ARBA00022630"/>
    </source>
</evidence>
<keyword evidence="2" id="KW-0288">FMN</keyword>
<dbReference type="SUPFAM" id="SSF52218">
    <property type="entry name" value="Flavoproteins"/>
    <property type="match status" value="1"/>
</dbReference>
<sequence>MGDRSFLFVLGSARAGGNTEALARAAADQLPPSVPRTWLSLSDGALPPFDDLRHAGVEWPAPSGPEQQLLDATLAATDVVLATPTYWYTVSASTKLYLDHWSGWMRLPGVDFKARMAGKTLWTVSVLSDEPQHADALVDTLRRCADYMGMRWGGALLGNGSRPGDIHQDTTAMSAAKTFFAA</sequence>
<dbReference type="Proteomes" id="UP000316639">
    <property type="component" value="Unassembled WGS sequence"/>
</dbReference>
<organism evidence="4 5">
    <name type="scientific">Lentzea tibetensis</name>
    <dbReference type="NCBI Taxonomy" id="2591470"/>
    <lineage>
        <taxon>Bacteria</taxon>
        <taxon>Bacillati</taxon>
        <taxon>Actinomycetota</taxon>
        <taxon>Actinomycetes</taxon>
        <taxon>Pseudonocardiales</taxon>
        <taxon>Pseudonocardiaceae</taxon>
        <taxon>Lentzea</taxon>
    </lineage>
</organism>
<dbReference type="InterPro" id="IPR005025">
    <property type="entry name" value="FMN_Rdtase-like_dom"/>
</dbReference>
<feature type="domain" description="NADPH-dependent FMN reductase-like" evidence="3">
    <location>
        <begin position="7"/>
        <end position="150"/>
    </location>
</feature>
<protein>
    <submittedName>
        <fullName evidence="4">NAD(P)H-dependent oxidoreductase</fullName>
    </submittedName>
</protein>
<comment type="caution">
    <text evidence="4">The sequence shown here is derived from an EMBL/GenBank/DDBJ whole genome shotgun (WGS) entry which is preliminary data.</text>
</comment>
<gene>
    <name evidence="4" type="ORF">FKR81_16340</name>
</gene>
<proteinExistence type="predicted"/>
<dbReference type="OrthoDB" id="9805976at2"/>
<name>A0A563EUJ9_9PSEU</name>
<evidence type="ECO:0000256" key="2">
    <source>
        <dbReference type="ARBA" id="ARBA00022643"/>
    </source>
</evidence>
<dbReference type="Pfam" id="PF03358">
    <property type="entry name" value="FMN_red"/>
    <property type="match status" value="1"/>
</dbReference>
<dbReference type="AlphaFoldDB" id="A0A563EUJ9"/>
<evidence type="ECO:0000313" key="5">
    <source>
        <dbReference type="Proteomes" id="UP000316639"/>
    </source>
</evidence>
<evidence type="ECO:0000313" key="4">
    <source>
        <dbReference type="EMBL" id="TWP51350.1"/>
    </source>
</evidence>
<dbReference type="EMBL" id="VOBR01000009">
    <property type="protein sequence ID" value="TWP51350.1"/>
    <property type="molecule type" value="Genomic_DNA"/>
</dbReference>
<keyword evidence="5" id="KW-1185">Reference proteome</keyword>
<evidence type="ECO:0000259" key="3">
    <source>
        <dbReference type="Pfam" id="PF03358"/>
    </source>
</evidence>
<reference evidence="4 5" key="1">
    <citation type="submission" date="2019-07" db="EMBL/GenBank/DDBJ databases">
        <title>Lentzea xizangensis sp. nov., isolated from Qinghai-Tibetan Plateau Soils.</title>
        <authorList>
            <person name="Huang J."/>
        </authorList>
    </citation>
    <scope>NUCLEOTIDE SEQUENCE [LARGE SCALE GENOMIC DNA]</scope>
    <source>
        <strain evidence="4 5">FXJ1.1311</strain>
    </source>
</reference>
<dbReference type="GO" id="GO:0016491">
    <property type="term" value="F:oxidoreductase activity"/>
    <property type="evidence" value="ECO:0007669"/>
    <property type="project" value="InterPro"/>
</dbReference>
<dbReference type="InterPro" id="IPR029039">
    <property type="entry name" value="Flavoprotein-like_sf"/>
</dbReference>
<dbReference type="InterPro" id="IPR051796">
    <property type="entry name" value="ISF_SsuE-like"/>
</dbReference>
<keyword evidence="1" id="KW-0285">Flavoprotein</keyword>